<keyword evidence="17" id="KW-0675">Receptor</keyword>
<keyword evidence="2 11" id="KW-0813">Transport</keyword>
<dbReference type="InterPro" id="IPR036942">
    <property type="entry name" value="Beta-barrel_TonB_sf"/>
</dbReference>
<keyword evidence="5 11" id="KW-0812">Transmembrane</keyword>
<name>A0A7W2YIY9_9GAMM</name>
<dbReference type="Pfam" id="PF07715">
    <property type="entry name" value="Plug"/>
    <property type="match status" value="1"/>
</dbReference>
<dbReference type="GO" id="GO:0006826">
    <property type="term" value="P:iron ion transport"/>
    <property type="evidence" value="ECO:0007669"/>
    <property type="project" value="UniProtKB-KW"/>
</dbReference>
<dbReference type="RefSeq" id="WP_182169903.1">
    <property type="nucleotide sequence ID" value="NZ_JACFXU010000013.1"/>
</dbReference>
<dbReference type="GO" id="GO:0009279">
    <property type="term" value="C:cell outer membrane"/>
    <property type="evidence" value="ECO:0007669"/>
    <property type="project" value="UniProtKB-SubCell"/>
</dbReference>
<keyword evidence="7" id="KW-0406">Ion transport</keyword>
<feature type="region of interest" description="Disordered" evidence="13">
    <location>
        <begin position="225"/>
        <end position="247"/>
    </location>
</feature>
<comment type="subcellular location">
    <subcellularLocation>
        <location evidence="1 11">Cell outer membrane</location>
        <topology evidence="1 11">Multi-pass membrane protein</topology>
    </subcellularLocation>
</comment>
<organism evidence="17 18">
    <name type="scientific">Sediminihaliea albiluteola</name>
    <dbReference type="NCBI Taxonomy" id="2758564"/>
    <lineage>
        <taxon>Bacteria</taxon>
        <taxon>Pseudomonadati</taxon>
        <taxon>Pseudomonadota</taxon>
        <taxon>Gammaproteobacteria</taxon>
        <taxon>Cellvibrionales</taxon>
        <taxon>Halieaceae</taxon>
        <taxon>Sediminihaliea</taxon>
    </lineage>
</organism>
<evidence type="ECO:0000256" key="8">
    <source>
        <dbReference type="ARBA" id="ARBA00023077"/>
    </source>
</evidence>
<feature type="domain" description="TonB-dependent receptor-like beta-barrel" evidence="15">
    <location>
        <begin position="288"/>
        <end position="730"/>
    </location>
</feature>
<evidence type="ECO:0000259" key="15">
    <source>
        <dbReference type="Pfam" id="PF00593"/>
    </source>
</evidence>
<gene>
    <name evidence="17" type="ORF">H2508_05665</name>
</gene>
<sequence length="764" mass="84361">MAYHRVVRLPRHLKPLLLSTAVLAASQAQAQLEEVIVTAQKREQSLQDAPIAITAFGQHALEQKGVRDLVDLGTFAPNVKVAPLPSNTAKATVAIRGSVTSNPGIYWEPTVGIYLDGAYVGKFSGNVFKLAEVERIEILRGPQGTLFGRNTSGGAINVITQVPTGELGGKLRAGVGNFGYRELSGTLDLPALQLGEAGSLAAKLSLSTDERDGFYDNVDPAPGTTITHPFTGQPIPANPASRKDSNAADSTIGRIDLMWDVSDRLSIRYAYDDVDVDNTPAKPQFTHLDTTNLTFGFPLPADLAQFISSESKNLSKNSLDADIWEKFESKSHTLTAEYGLGELGFMGDVSLKYIFNDRDLDFTFGLDNDGTPFHIYHSSIFEDYSQRSHELQWTGNLDRVDYVMGLYYFEEQADVENPLRPLNSFFGPLLNDNRYGLESDQVAAYAQANWTPAMLEDRLTLTAGLRWTDEEKSVYIDHPGDNPPFKGKNKKSFSNVSPTVIVAYDFSDQLNAYAKYAQGWKSGGFSGEAVSLEAFNEGYTAEEIDSWEIGIKSRWLNSTLQINAAAFFNDEKDIQLTVFVPDASGGTSSVVKNAGSAEKKGAEVEVVYAPTADLMLSANYGYLDSKFKEFMEFDPVLGRSVNVADQRYTQYTPRHTVNLGIDYTLLRADFGELNAHVDYSYNDDYTPYVKPDQRAVSKVDGYGLFNARLTLSNIPVGDNQLQLSLWGKNLRDEEYRLNTIPFGPMTTSFFGNPRTYGLEAQFSF</sequence>
<evidence type="ECO:0000256" key="2">
    <source>
        <dbReference type="ARBA" id="ARBA00022448"/>
    </source>
</evidence>
<accession>A0A7W2YIY9</accession>
<evidence type="ECO:0000256" key="1">
    <source>
        <dbReference type="ARBA" id="ARBA00004571"/>
    </source>
</evidence>
<evidence type="ECO:0000256" key="6">
    <source>
        <dbReference type="ARBA" id="ARBA00023004"/>
    </source>
</evidence>
<evidence type="ECO:0000313" key="18">
    <source>
        <dbReference type="Proteomes" id="UP000539350"/>
    </source>
</evidence>
<evidence type="ECO:0000256" key="9">
    <source>
        <dbReference type="ARBA" id="ARBA00023136"/>
    </source>
</evidence>
<keyword evidence="8 12" id="KW-0798">TonB box</keyword>
<evidence type="ECO:0000256" key="11">
    <source>
        <dbReference type="PROSITE-ProRule" id="PRU01360"/>
    </source>
</evidence>
<keyword evidence="18" id="KW-1185">Reference proteome</keyword>
<protein>
    <submittedName>
        <fullName evidence="17">TonB-dependent receptor</fullName>
    </submittedName>
</protein>
<keyword evidence="14" id="KW-0732">Signal</keyword>
<proteinExistence type="inferred from homology"/>
<dbReference type="EMBL" id="JACFXU010000013">
    <property type="protein sequence ID" value="MBA6412595.1"/>
    <property type="molecule type" value="Genomic_DNA"/>
</dbReference>
<evidence type="ECO:0000256" key="12">
    <source>
        <dbReference type="RuleBase" id="RU003357"/>
    </source>
</evidence>
<dbReference type="InterPro" id="IPR012910">
    <property type="entry name" value="Plug_dom"/>
</dbReference>
<keyword evidence="9 11" id="KW-0472">Membrane</keyword>
<evidence type="ECO:0000256" key="14">
    <source>
        <dbReference type="SAM" id="SignalP"/>
    </source>
</evidence>
<dbReference type="PANTHER" id="PTHR32552">
    <property type="entry name" value="FERRICHROME IRON RECEPTOR-RELATED"/>
    <property type="match status" value="1"/>
</dbReference>
<reference evidence="17 18" key="1">
    <citation type="submission" date="2020-07" db="EMBL/GenBank/DDBJ databases">
        <title>Halieaceae bacterium, F7430, whole genome shotgun sequencing project.</title>
        <authorList>
            <person name="Jiang S."/>
            <person name="Liu Z.W."/>
            <person name="Du Z.J."/>
        </authorList>
    </citation>
    <scope>NUCLEOTIDE SEQUENCE [LARGE SCALE GENOMIC DNA]</scope>
    <source>
        <strain evidence="17 18">F7430</strain>
    </source>
</reference>
<comment type="caution">
    <text evidence="17">The sequence shown here is derived from an EMBL/GenBank/DDBJ whole genome shotgun (WGS) entry which is preliminary data.</text>
</comment>
<dbReference type="PROSITE" id="PS52016">
    <property type="entry name" value="TONB_DEPENDENT_REC_3"/>
    <property type="match status" value="1"/>
</dbReference>
<dbReference type="PANTHER" id="PTHR32552:SF81">
    <property type="entry name" value="TONB-DEPENDENT OUTER MEMBRANE RECEPTOR"/>
    <property type="match status" value="1"/>
</dbReference>
<dbReference type="Gene3D" id="2.40.170.20">
    <property type="entry name" value="TonB-dependent receptor, beta-barrel domain"/>
    <property type="match status" value="1"/>
</dbReference>
<feature type="signal peptide" evidence="14">
    <location>
        <begin position="1"/>
        <end position="30"/>
    </location>
</feature>
<evidence type="ECO:0000256" key="13">
    <source>
        <dbReference type="SAM" id="MobiDB-lite"/>
    </source>
</evidence>
<comment type="similarity">
    <text evidence="11 12">Belongs to the TonB-dependent receptor family.</text>
</comment>
<evidence type="ECO:0000256" key="5">
    <source>
        <dbReference type="ARBA" id="ARBA00022692"/>
    </source>
</evidence>
<dbReference type="SUPFAM" id="SSF56935">
    <property type="entry name" value="Porins"/>
    <property type="match status" value="1"/>
</dbReference>
<feature type="domain" description="TonB-dependent receptor plug" evidence="16">
    <location>
        <begin position="46"/>
        <end position="155"/>
    </location>
</feature>
<evidence type="ECO:0000313" key="17">
    <source>
        <dbReference type="EMBL" id="MBA6412595.1"/>
    </source>
</evidence>
<dbReference type="InterPro" id="IPR000531">
    <property type="entry name" value="Beta-barrel_TonB"/>
</dbReference>
<evidence type="ECO:0000256" key="7">
    <source>
        <dbReference type="ARBA" id="ARBA00023065"/>
    </source>
</evidence>
<dbReference type="Pfam" id="PF00593">
    <property type="entry name" value="TonB_dep_Rec_b-barrel"/>
    <property type="match status" value="1"/>
</dbReference>
<feature type="chain" id="PRO_5031295456" evidence="14">
    <location>
        <begin position="31"/>
        <end position="764"/>
    </location>
</feature>
<keyword evidence="6" id="KW-0408">Iron</keyword>
<keyword evidence="10 11" id="KW-0998">Cell outer membrane</keyword>
<evidence type="ECO:0000259" key="16">
    <source>
        <dbReference type="Pfam" id="PF07715"/>
    </source>
</evidence>
<keyword evidence="4" id="KW-0410">Iron transport</keyword>
<dbReference type="AlphaFoldDB" id="A0A7W2YIY9"/>
<dbReference type="Proteomes" id="UP000539350">
    <property type="component" value="Unassembled WGS sequence"/>
</dbReference>
<evidence type="ECO:0000256" key="3">
    <source>
        <dbReference type="ARBA" id="ARBA00022452"/>
    </source>
</evidence>
<evidence type="ECO:0000256" key="10">
    <source>
        <dbReference type="ARBA" id="ARBA00023237"/>
    </source>
</evidence>
<dbReference type="InterPro" id="IPR039426">
    <property type="entry name" value="TonB-dep_rcpt-like"/>
</dbReference>
<keyword evidence="3 11" id="KW-1134">Transmembrane beta strand</keyword>
<evidence type="ECO:0000256" key="4">
    <source>
        <dbReference type="ARBA" id="ARBA00022496"/>
    </source>
</evidence>